<proteinExistence type="predicted"/>
<organism evidence="2 3">
    <name type="scientific">Rubrimonas cliftonensis</name>
    <dbReference type="NCBI Taxonomy" id="89524"/>
    <lineage>
        <taxon>Bacteria</taxon>
        <taxon>Pseudomonadati</taxon>
        <taxon>Pseudomonadota</taxon>
        <taxon>Alphaproteobacteria</taxon>
        <taxon>Rhodobacterales</taxon>
        <taxon>Paracoccaceae</taxon>
        <taxon>Rubrimonas</taxon>
    </lineage>
</organism>
<dbReference type="OrthoDB" id="5416084at2"/>
<dbReference type="InterPro" id="IPR011990">
    <property type="entry name" value="TPR-like_helical_dom_sf"/>
</dbReference>
<evidence type="ECO:0000256" key="1">
    <source>
        <dbReference type="SAM" id="MobiDB-lite"/>
    </source>
</evidence>
<name>A0A1H4BI78_9RHOB</name>
<accession>A0A1H4BI78</accession>
<dbReference type="Pfam" id="PF07024">
    <property type="entry name" value="ImpE"/>
    <property type="match status" value="1"/>
</dbReference>
<keyword evidence="3" id="KW-1185">Reference proteome</keyword>
<dbReference type="AlphaFoldDB" id="A0A1H4BI78"/>
<protein>
    <submittedName>
        <fullName evidence="2">Type VI secretion system protein ImpE</fullName>
    </submittedName>
</protein>
<dbReference type="Proteomes" id="UP000198703">
    <property type="component" value="Unassembled WGS sequence"/>
</dbReference>
<dbReference type="InterPro" id="IPR009211">
    <property type="entry name" value="TagJ"/>
</dbReference>
<reference evidence="2 3" key="1">
    <citation type="submission" date="2016-10" db="EMBL/GenBank/DDBJ databases">
        <authorList>
            <person name="de Groot N.N."/>
        </authorList>
    </citation>
    <scope>NUCLEOTIDE SEQUENCE [LARGE SCALE GENOMIC DNA]</scope>
    <source>
        <strain evidence="2 3">DSM 15345</strain>
    </source>
</reference>
<dbReference type="EMBL" id="FNQM01000005">
    <property type="protein sequence ID" value="SEA47502.1"/>
    <property type="molecule type" value="Genomic_DNA"/>
</dbReference>
<dbReference type="STRING" id="89524.SAMN05444370_105209"/>
<dbReference type="PIRSF" id="PIRSF029288">
    <property type="entry name" value="SciE_ImpE"/>
    <property type="match status" value="1"/>
</dbReference>
<sequence length="285" mass="30355">MSKLEAQKALNAGDLDACKVALFAAVRAKPEDAELRAFLFQYACVVGDWDRALKSLDALAALKPDAIDLVDDYRCAIAAEKTRAAVWAGKARPSIMGAPAAWIAQMAEAARLEAEGAAQAAHDMRAEALDAAPVTPGRSDETGFEWFADADTRLGPILEVVLNGEYHWMPFSDVAELTLEPPKDLRDVVWAVGLLTGVGADEPWPVMVPVRYPGSEAGEAAIQLGRRTEWRELAGEHAAGLGQRLFATDGGDIAALDLRRLTFDHPAPAEGEPAAKVEGADGDDG</sequence>
<dbReference type="Gene3D" id="1.25.40.10">
    <property type="entry name" value="Tetratricopeptide repeat domain"/>
    <property type="match status" value="1"/>
</dbReference>
<evidence type="ECO:0000313" key="2">
    <source>
        <dbReference type="EMBL" id="SEA47502.1"/>
    </source>
</evidence>
<feature type="region of interest" description="Disordered" evidence="1">
    <location>
        <begin position="264"/>
        <end position="285"/>
    </location>
</feature>
<gene>
    <name evidence="2" type="ORF">SAMN05444370_105209</name>
</gene>
<dbReference type="SUPFAM" id="SSF144059">
    <property type="entry name" value="ImpE-like"/>
    <property type="match status" value="1"/>
</dbReference>
<dbReference type="RefSeq" id="WP_093253257.1">
    <property type="nucleotide sequence ID" value="NZ_FNQM01000005.1"/>
</dbReference>
<evidence type="ECO:0000313" key="3">
    <source>
        <dbReference type="Proteomes" id="UP000198703"/>
    </source>
</evidence>